<protein>
    <submittedName>
        <fullName evidence="1">Uncharacterized protein</fullName>
    </submittedName>
</protein>
<evidence type="ECO:0000313" key="1">
    <source>
        <dbReference type="EMBL" id="VDN49230.1"/>
    </source>
</evidence>
<dbReference type="Pfam" id="PF19552">
    <property type="entry name" value="DUF6075"/>
    <property type="match status" value="1"/>
</dbReference>
<dbReference type="AlphaFoldDB" id="A0A3P7P6S3"/>
<gene>
    <name evidence="1" type="ORF">PATL70BA_3304</name>
</gene>
<dbReference type="RefSeq" id="WP_197715769.1">
    <property type="nucleotide sequence ID" value="NZ_LR130778.1"/>
</dbReference>
<proteinExistence type="predicted"/>
<organism evidence="1 2">
    <name type="scientific">Petrocella atlantisensis</name>
    <dbReference type="NCBI Taxonomy" id="2173034"/>
    <lineage>
        <taxon>Bacteria</taxon>
        <taxon>Bacillati</taxon>
        <taxon>Bacillota</taxon>
        <taxon>Clostridia</taxon>
        <taxon>Lachnospirales</taxon>
        <taxon>Vallitaleaceae</taxon>
        <taxon>Petrocella</taxon>
    </lineage>
</organism>
<dbReference type="KEGG" id="cbar:PATL70BA_3304"/>
<dbReference type="Proteomes" id="UP000279029">
    <property type="component" value="Chromosome"/>
</dbReference>
<accession>A0A3P7P6S3</accession>
<sequence length="158" mass="18555">MLKIMFNSKEHEEFYLEMLSKFRIVQVYHKAFFYCMGACDVTRDNIDALFDFQTGGIRPDNLHQGFQTGTSYKVTRMAFNLWNGYVEEGEEKLMSPSELFACTYGDEFHQAIQLRYPEYNREQEVDIVSVVEKLARKRQETSGQVDQKFLAESKDGER</sequence>
<evidence type="ECO:0000313" key="2">
    <source>
        <dbReference type="Proteomes" id="UP000279029"/>
    </source>
</evidence>
<name>A0A3P7P6S3_9FIRM</name>
<keyword evidence="2" id="KW-1185">Reference proteome</keyword>
<dbReference type="InterPro" id="IPR045721">
    <property type="entry name" value="DUF6075"/>
</dbReference>
<dbReference type="EMBL" id="LR130778">
    <property type="protein sequence ID" value="VDN49230.1"/>
    <property type="molecule type" value="Genomic_DNA"/>
</dbReference>
<reference evidence="1 2" key="1">
    <citation type="submission" date="2018-09" db="EMBL/GenBank/DDBJ databases">
        <authorList>
            <person name="Postec A."/>
        </authorList>
    </citation>
    <scope>NUCLEOTIDE SEQUENCE [LARGE SCALE GENOMIC DNA]</scope>
    <source>
        <strain evidence="1">70B-A</strain>
    </source>
</reference>